<keyword evidence="4" id="KW-1185">Reference proteome</keyword>
<dbReference type="AlphaFoldDB" id="A0AAF0XA90"/>
<organism evidence="3 4">
    <name type="scientific">Daucus carota subsp. sativus</name>
    <name type="common">Carrot</name>
    <dbReference type="NCBI Taxonomy" id="79200"/>
    <lineage>
        <taxon>Eukaryota</taxon>
        <taxon>Viridiplantae</taxon>
        <taxon>Streptophyta</taxon>
        <taxon>Embryophyta</taxon>
        <taxon>Tracheophyta</taxon>
        <taxon>Spermatophyta</taxon>
        <taxon>Magnoliopsida</taxon>
        <taxon>eudicotyledons</taxon>
        <taxon>Gunneridae</taxon>
        <taxon>Pentapetalae</taxon>
        <taxon>asterids</taxon>
        <taxon>campanulids</taxon>
        <taxon>Apiales</taxon>
        <taxon>Apiaceae</taxon>
        <taxon>Apioideae</taxon>
        <taxon>Scandiceae</taxon>
        <taxon>Daucinae</taxon>
        <taxon>Daucus</taxon>
        <taxon>Daucus sect. Daucus</taxon>
    </lineage>
</organism>
<evidence type="ECO:0000256" key="1">
    <source>
        <dbReference type="SAM" id="MobiDB-lite"/>
    </source>
</evidence>
<reference evidence="3" key="1">
    <citation type="journal article" date="2016" name="Nat. Genet.">
        <title>A high-quality carrot genome assembly provides new insights into carotenoid accumulation and asterid genome evolution.</title>
        <authorList>
            <person name="Iorizzo M."/>
            <person name="Ellison S."/>
            <person name="Senalik D."/>
            <person name="Zeng P."/>
            <person name="Satapoomin P."/>
            <person name="Huang J."/>
            <person name="Bowman M."/>
            <person name="Iovene M."/>
            <person name="Sanseverino W."/>
            <person name="Cavagnaro P."/>
            <person name="Yildiz M."/>
            <person name="Macko-Podgorni A."/>
            <person name="Moranska E."/>
            <person name="Grzebelus E."/>
            <person name="Grzebelus D."/>
            <person name="Ashrafi H."/>
            <person name="Zheng Z."/>
            <person name="Cheng S."/>
            <person name="Spooner D."/>
            <person name="Van Deynze A."/>
            <person name="Simon P."/>
        </authorList>
    </citation>
    <scope>NUCLEOTIDE SEQUENCE</scope>
    <source>
        <tissue evidence="3">Leaf</tissue>
    </source>
</reference>
<dbReference type="Proteomes" id="UP000077755">
    <property type="component" value="Chromosome 6"/>
</dbReference>
<dbReference type="PANTHER" id="PTHR31286:SF180">
    <property type="entry name" value="OS10G0362600 PROTEIN"/>
    <property type="match status" value="1"/>
</dbReference>
<dbReference type="InterPro" id="IPR040256">
    <property type="entry name" value="At4g02000-like"/>
</dbReference>
<evidence type="ECO:0000259" key="2">
    <source>
        <dbReference type="Pfam" id="PF14111"/>
    </source>
</evidence>
<proteinExistence type="predicted"/>
<dbReference type="PANTHER" id="PTHR31286">
    <property type="entry name" value="GLYCINE-RICH CELL WALL STRUCTURAL PROTEIN 1.8-LIKE"/>
    <property type="match status" value="1"/>
</dbReference>
<reference evidence="3" key="2">
    <citation type="submission" date="2022-03" db="EMBL/GenBank/DDBJ databases">
        <title>Draft title - Genomic analysis of global carrot germplasm unveils the trajectory of domestication and the origin of high carotenoid orange carrot.</title>
        <authorList>
            <person name="Iorizzo M."/>
            <person name="Ellison S."/>
            <person name="Senalik D."/>
            <person name="Macko-Podgorni A."/>
            <person name="Grzebelus D."/>
            <person name="Bostan H."/>
            <person name="Rolling W."/>
            <person name="Curaba J."/>
            <person name="Simon P."/>
        </authorList>
    </citation>
    <scope>NUCLEOTIDE SEQUENCE</scope>
    <source>
        <tissue evidence="3">Leaf</tissue>
    </source>
</reference>
<evidence type="ECO:0000313" key="4">
    <source>
        <dbReference type="Proteomes" id="UP000077755"/>
    </source>
</evidence>
<feature type="domain" description="DUF4283" evidence="2">
    <location>
        <begin position="283"/>
        <end position="364"/>
    </location>
</feature>
<dbReference type="EMBL" id="CP093348">
    <property type="protein sequence ID" value="WOH03329.1"/>
    <property type="molecule type" value="Genomic_DNA"/>
</dbReference>
<accession>A0AAF0XA90</accession>
<feature type="region of interest" description="Disordered" evidence="1">
    <location>
        <begin position="641"/>
        <end position="700"/>
    </location>
</feature>
<feature type="region of interest" description="Disordered" evidence="1">
    <location>
        <begin position="481"/>
        <end position="525"/>
    </location>
</feature>
<dbReference type="Pfam" id="PF14111">
    <property type="entry name" value="DUF4283"/>
    <property type="match status" value="1"/>
</dbReference>
<dbReference type="InterPro" id="IPR025558">
    <property type="entry name" value="DUF4283"/>
</dbReference>
<protein>
    <recommendedName>
        <fullName evidence="2">DUF4283 domain-containing protein</fullName>
    </recommendedName>
</protein>
<sequence>MDDFPPLPPPGLVAPMVPENALVVLDEMPLAVAAPVDALAMPVVGAALEDVQAVPDVGAALEDAQAVPDVGAVPENAPVAPGPGAMVHFQAVFDNLSDEESVHTNDMYVNAPPGTLTRLRQDFAIMDAGGTIRDHSHTQSESSSSIGVRIDNHPEIIKANRFKLDYVNFLKSKGLLDDFNAYQSSLSNLHARKVDDNGVIRPTLASVARDFCVRQGILCVGNSNPDVGTSAPVAPKDAKTWSSIVAPFVPQNDSSTPEPSLSYNVDGSANLSPPKSFLLAGRKRWATSCIGYFVGGGFSFKFVKENALKMWKNRGLLNVYFNSKGYYTFEFKTEDEMKSFLGASSMMMGGKRMYLGAWIEGTNFQRNVIPFVSIWVQFSDVPHSYWTAEGIRMLARAVGKPITLDAPTAKLEPMRYARVLVEVSYKSPKPDFIWVPVISDEDGSIVKVKVQVLYSAMPLSCSLCACYGHSLARCTKNPNKVMDPSSDKGSTRAPTAHHGAPKSDTPKSTTRAPPEHTELQQQNGNTQLEDVEMIQHMADIITDLARDMAYTQVEHTATDSVQTPVPENAPVALEGILESAPLDAAFADQEQINSPNRFQALADVDDDVMIDNTGIHNSYAHGPNVVVFGLAAPGGAMALPPLPPALEEGEFTPASKGKKKQRSKVQQASPSKRGLGNGDKGSTLPKRSRRLQGDATKASQ</sequence>
<evidence type="ECO:0000313" key="3">
    <source>
        <dbReference type="EMBL" id="WOH03329.1"/>
    </source>
</evidence>
<name>A0AAF0XA90_DAUCS</name>
<gene>
    <name evidence="3" type="ORF">DCAR_0622725</name>
</gene>